<sequence length="138" mass="15779">MSTVQAVKRADPRALLRSLAKLDYDIWLAYETAIEKLDDADAKEQLRDFREDHRRHIDDINLLLVDLKGAPLLEDDLEHILLEGKVFIASLVGDRAVLNAMQSNEEETTKTYKAAVEIRGFAPEVTKVIENNYADERR</sequence>
<comment type="caution">
    <text evidence="2">The sequence shown here is derived from an EMBL/GenBank/DDBJ whole genome shotgun (WGS) entry which is preliminary data.</text>
</comment>
<accession>X1IMP5</accession>
<dbReference type="CDD" id="cd00657">
    <property type="entry name" value="Ferritin_like"/>
    <property type="match status" value="1"/>
</dbReference>
<reference evidence="2" key="1">
    <citation type="journal article" date="2014" name="Front. Microbiol.">
        <title>High frequency of phylogenetically diverse reductive dehalogenase-homologous genes in deep subseafloor sedimentary metagenomes.</title>
        <authorList>
            <person name="Kawai M."/>
            <person name="Futagami T."/>
            <person name="Toyoda A."/>
            <person name="Takaki Y."/>
            <person name="Nishi S."/>
            <person name="Hori S."/>
            <person name="Arai W."/>
            <person name="Tsubouchi T."/>
            <person name="Morono Y."/>
            <person name="Uchiyama I."/>
            <person name="Ito T."/>
            <person name="Fujiyama A."/>
            <person name="Inagaki F."/>
            <person name="Takami H."/>
        </authorList>
    </citation>
    <scope>NUCLEOTIDE SEQUENCE</scope>
    <source>
        <strain evidence="2">Expedition CK06-06</strain>
    </source>
</reference>
<dbReference type="Gene3D" id="1.20.1260.10">
    <property type="match status" value="1"/>
</dbReference>
<name>X1IMP5_9ZZZZ</name>
<dbReference type="SUPFAM" id="SSF47240">
    <property type="entry name" value="Ferritin-like"/>
    <property type="match status" value="1"/>
</dbReference>
<dbReference type="AlphaFoldDB" id="X1IMP5"/>
<dbReference type="InterPro" id="IPR009078">
    <property type="entry name" value="Ferritin-like_SF"/>
</dbReference>
<organism evidence="2">
    <name type="scientific">marine sediment metagenome</name>
    <dbReference type="NCBI Taxonomy" id="412755"/>
    <lineage>
        <taxon>unclassified sequences</taxon>
        <taxon>metagenomes</taxon>
        <taxon>ecological metagenomes</taxon>
    </lineage>
</organism>
<evidence type="ECO:0000259" key="1">
    <source>
        <dbReference type="Pfam" id="PF09537"/>
    </source>
</evidence>
<proteinExistence type="predicted"/>
<dbReference type="InterPro" id="IPR019052">
    <property type="entry name" value="DUF2383"/>
</dbReference>
<dbReference type="EMBL" id="BARU01031071">
    <property type="protein sequence ID" value="GAH70495.1"/>
    <property type="molecule type" value="Genomic_DNA"/>
</dbReference>
<dbReference type="InterPro" id="IPR012347">
    <property type="entry name" value="Ferritin-like"/>
</dbReference>
<gene>
    <name evidence="2" type="ORF">S03H2_49196</name>
</gene>
<feature type="non-terminal residue" evidence="2">
    <location>
        <position position="138"/>
    </location>
</feature>
<evidence type="ECO:0000313" key="2">
    <source>
        <dbReference type="EMBL" id="GAH70495.1"/>
    </source>
</evidence>
<protein>
    <recommendedName>
        <fullName evidence="1">DUF2383 domain-containing protein</fullName>
    </recommendedName>
</protein>
<feature type="domain" description="DUF2383" evidence="1">
    <location>
        <begin position="16"/>
        <end position="117"/>
    </location>
</feature>
<dbReference type="Pfam" id="PF09537">
    <property type="entry name" value="DUF2383"/>
    <property type="match status" value="1"/>
</dbReference>